<dbReference type="Gene3D" id="2.60.120.290">
    <property type="entry name" value="Spermadhesin, CUB domain"/>
    <property type="match status" value="1"/>
</dbReference>
<proteinExistence type="predicted"/>
<dbReference type="InterPro" id="IPR035914">
    <property type="entry name" value="Sperma_CUB_dom_sf"/>
</dbReference>
<keyword evidence="2" id="KW-1185">Reference proteome</keyword>
<gene>
    <name evidence="1" type="ORF">EEDITHA_LOCUS1869</name>
</gene>
<reference evidence="1" key="1">
    <citation type="submission" date="2022-03" db="EMBL/GenBank/DDBJ databases">
        <authorList>
            <person name="Tunstrom K."/>
        </authorList>
    </citation>
    <scope>NUCLEOTIDE SEQUENCE</scope>
</reference>
<protein>
    <recommendedName>
        <fullName evidence="3">CUB domain-containing protein</fullName>
    </recommendedName>
</protein>
<name>A0AAU9TE87_EUPED</name>
<dbReference type="SUPFAM" id="SSF49854">
    <property type="entry name" value="Spermadhesin, CUB domain"/>
    <property type="match status" value="1"/>
</dbReference>
<accession>A0AAU9TE87</accession>
<dbReference type="Proteomes" id="UP001153954">
    <property type="component" value="Unassembled WGS sequence"/>
</dbReference>
<evidence type="ECO:0008006" key="3">
    <source>
        <dbReference type="Google" id="ProtNLM"/>
    </source>
</evidence>
<evidence type="ECO:0000313" key="2">
    <source>
        <dbReference type="Proteomes" id="UP001153954"/>
    </source>
</evidence>
<evidence type="ECO:0000313" key="1">
    <source>
        <dbReference type="EMBL" id="CAH2085390.1"/>
    </source>
</evidence>
<sequence length="129" mass="14713">MFVSLLSFEINWIDTYWGIQKLNLCTQGDYVKIYWEVQGPGPPGAINERSAWSRVLCGNRAEVPPALYSPGPSLILEFYTDSRHSNNTGFLGTYSFVDRRNNGLNRTWREHLIAGITSQSIIRLITYPI</sequence>
<organism evidence="1 2">
    <name type="scientific">Euphydryas editha</name>
    <name type="common">Edith's checkerspot</name>
    <dbReference type="NCBI Taxonomy" id="104508"/>
    <lineage>
        <taxon>Eukaryota</taxon>
        <taxon>Metazoa</taxon>
        <taxon>Ecdysozoa</taxon>
        <taxon>Arthropoda</taxon>
        <taxon>Hexapoda</taxon>
        <taxon>Insecta</taxon>
        <taxon>Pterygota</taxon>
        <taxon>Neoptera</taxon>
        <taxon>Endopterygota</taxon>
        <taxon>Lepidoptera</taxon>
        <taxon>Glossata</taxon>
        <taxon>Ditrysia</taxon>
        <taxon>Papilionoidea</taxon>
        <taxon>Nymphalidae</taxon>
        <taxon>Nymphalinae</taxon>
        <taxon>Euphydryas</taxon>
    </lineage>
</organism>
<dbReference type="AlphaFoldDB" id="A0AAU9TE87"/>
<comment type="caution">
    <text evidence="1">The sequence shown here is derived from an EMBL/GenBank/DDBJ whole genome shotgun (WGS) entry which is preliminary data.</text>
</comment>
<dbReference type="EMBL" id="CAKOGL010000004">
    <property type="protein sequence ID" value="CAH2085390.1"/>
    <property type="molecule type" value="Genomic_DNA"/>
</dbReference>